<organism evidence="1">
    <name type="scientific">hydrocarbon metagenome</name>
    <dbReference type="NCBI Taxonomy" id="938273"/>
    <lineage>
        <taxon>unclassified sequences</taxon>
        <taxon>metagenomes</taxon>
        <taxon>ecological metagenomes</taxon>
    </lineage>
</organism>
<protein>
    <submittedName>
        <fullName evidence="1">Integral membrane protein ccma involved in cell shape determination</fullName>
    </submittedName>
</protein>
<dbReference type="EMBL" id="LNQE01000854">
    <property type="protein sequence ID" value="KUG24261.1"/>
    <property type="molecule type" value="Genomic_DNA"/>
</dbReference>
<dbReference type="Pfam" id="PF04519">
    <property type="entry name" value="Bactofilin"/>
    <property type="match status" value="1"/>
</dbReference>
<dbReference type="AlphaFoldDB" id="A0A0W8FTK1"/>
<comment type="caution">
    <text evidence="1">The sequence shown here is derived from an EMBL/GenBank/DDBJ whole genome shotgun (WGS) entry which is preliminary data.</text>
</comment>
<reference evidence="1" key="1">
    <citation type="journal article" date="2015" name="Proc. Natl. Acad. Sci. U.S.A.">
        <title>Networks of energetic and metabolic interactions define dynamics in microbial communities.</title>
        <authorList>
            <person name="Embree M."/>
            <person name="Liu J.K."/>
            <person name="Al-Bassam M.M."/>
            <person name="Zengler K."/>
        </authorList>
    </citation>
    <scope>NUCLEOTIDE SEQUENCE</scope>
</reference>
<dbReference type="PANTHER" id="PTHR35024">
    <property type="entry name" value="HYPOTHETICAL CYTOSOLIC PROTEIN"/>
    <property type="match status" value="1"/>
</dbReference>
<name>A0A0W8FTK1_9ZZZZ</name>
<gene>
    <name evidence="1" type="ORF">ASZ90_005924</name>
</gene>
<proteinExistence type="predicted"/>
<accession>A0A0W8FTK1</accession>
<dbReference type="PANTHER" id="PTHR35024:SF4">
    <property type="entry name" value="POLYMER-FORMING CYTOSKELETAL PROTEIN"/>
    <property type="match status" value="1"/>
</dbReference>
<sequence length="125" mass="13544">MWEKKKEVEEIKAFLGQGAEFIGKLIFNGSVRIDGNFQGEIHGQGSLVVGEGALVKASIAVKSIYISGDVQGNIEVKEKINIHSTGKFLGDVNTPVFIMEEGALFDGRAHMAEAVEKKKNLPQAD</sequence>
<evidence type="ECO:0000313" key="1">
    <source>
        <dbReference type="EMBL" id="KUG24261.1"/>
    </source>
</evidence>
<dbReference type="InterPro" id="IPR007607">
    <property type="entry name" value="BacA/B"/>
</dbReference>